<organism evidence="2 3">
    <name type="scientific">Candidatus Roizmanbacteria bacterium CG22_combo_CG10-13_8_21_14_all_38_20</name>
    <dbReference type="NCBI Taxonomy" id="1974862"/>
    <lineage>
        <taxon>Bacteria</taxon>
        <taxon>Candidatus Roizmaniibacteriota</taxon>
    </lineage>
</organism>
<evidence type="ECO:0000313" key="2">
    <source>
        <dbReference type="EMBL" id="PIP61353.1"/>
    </source>
</evidence>
<name>A0A2H0BUJ6_9BACT</name>
<dbReference type="SMART" id="SM00318">
    <property type="entry name" value="SNc"/>
    <property type="match status" value="1"/>
</dbReference>
<feature type="domain" description="TNase-like" evidence="1">
    <location>
        <begin position="1"/>
        <end position="110"/>
    </location>
</feature>
<protein>
    <recommendedName>
        <fullName evidence="1">TNase-like domain-containing protein</fullName>
    </recommendedName>
</protein>
<evidence type="ECO:0000259" key="1">
    <source>
        <dbReference type="PROSITE" id="PS50830"/>
    </source>
</evidence>
<sequence length="154" mass="17358">MIDGDTFETTDGLKVRLADINTPELEFCYGEEAKDRLEELVGGKRVKLSEIFRGSHERSIALVHVGDKLINEVMAREGYGRVTSTYTTQAKHLREEGDIARQGKIGLYSEVCSQKVTPDPKCAIKVNINQAGSSKDLYVSWVWCILRHYCAARY</sequence>
<dbReference type="AlphaFoldDB" id="A0A2H0BUJ6"/>
<dbReference type="Gene3D" id="2.40.50.90">
    <property type="match status" value="1"/>
</dbReference>
<dbReference type="Pfam" id="PF00565">
    <property type="entry name" value="SNase"/>
    <property type="match status" value="1"/>
</dbReference>
<comment type="caution">
    <text evidence="2">The sequence shown here is derived from an EMBL/GenBank/DDBJ whole genome shotgun (WGS) entry which is preliminary data.</text>
</comment>
<dbReference type="PROSITE" id="PS50830">
    <property type="entry name" value="TNASE_3"/>
    <property type="match status" value="1"/>
</dbReference>
<dbReference type="Proteomes" id="UP000231246">
    <property type="component" value="Unassembled WGS sequence"/>
</dbReference>
<accession>A0A2H0BUJ6</accession>
<evidence type="ECO:0000313" key="3">
    <source>
        <dbReference type="Proteomes" id="UP000231246"/>
    </source>
</evidence>
<gene>
    <name evidence="2" type="ORF">COW99_04385</name>
</gene>
<proteinExistence type="predicted"/>
<reference evidence="2 3" key="1">
    <citation type="submission" date="2017-09" db="EMBL/GenBank/DDBJ databases">
        <title>Depth-based differentiation of microbial function through sediment-hosted aquifers and enrichment of novel symbionts in the deep terrestrial subsurface.</title>
        <authorList>
            <person name="Probst A.J."/>
            <person name="Ladd B."/>
            <person name="Jarett J.K."/>
            <person name="Geller-Mcgrath D.E."/>
            <person name="Sieber C.M."/>
            <person name="Emerson J.B."/>
            <person name="Anantharaman K."/>
            <person name="Thomas B.C."/>
            <person name="Malmstrom R."/>
            <person name="Stieglmeier M."/>
            <person name="Klingl A."/>
            <person name="Woyke T."/>
            <person name="Ryan C.M."/>
            <person name="Banfield J.F."/>
        </authorList>
    </citation>
    <scope>NUCLEOTIDE SEQUENCE [LARGE SCALE GENOMIC DNA]</scope>
    <source>
        <strain evidence="2">CG22_combo_CG10-13_8_21_14_all_38_20</strain>
    </source>
</reference>
<dbReference type="InterPro" id="IPR016071">
    <property type="entry name" value="Staphylococal_nuclease_OB-fold"/>
</dbReference>
<dbReference type="EMBL" id="PCTA01000028">
    <property type="protein sequence ID" value="PIP61353.1"/>
    <property type="molecule type" value="Genomic_DNA"/>
</dbReference>
<dbReference type="SUPFAM" id="SSF50199">
    <property type="entry name" value="Staphylococcal nuclease"/>
    <property type="match status" value="1"/>
</dbReference>
<dbReference type="InterPro" id="IPR035437">
    <property type="entry name" value="SNase_OB-fold_sf"/>
</dbReference>